<dbReference type="PROSITE" id="PS50041">
    <property type="entry name" value="C_TYPE_LECTIN_2"/>
    <property type="match status" value="2"/>
</dbReference>
<dbReference type="PANTHER" id="PTHR22803">
    <property type="entry name" value="MANNOSE, PHOSPHOLIPASE, LECTIN RECEPTOR RELATED"/>
    <property type="match status" value="1"/>
</dbReference>
<evidence type="ECO:0000313" key="4">
    <source>
        <dbReference type="EMBL" id="CAG9786441.1"/>
    </source>
</evidence>
<feature type="signal peptide" evidence="2">
    <location>
        <begin position="1"/>
        <end position="21"/>
    </location>
</feature>
<evidence type="ECO:0000256" key="2">
    <source>
        <dbReference type="SAM" id="SignalP"/>
    </source>
</evidence>
<evidence type="ECO:0000259" key="3">
    <source>
        <dbReference type="PROSITE" id="PS50041"/>
    </source>
</evidence>
<dbReference type="InterPro" id="IPR018378">
    <property type="entry name" value="C-type_lectin_CS"/>
</dbReference>
<dbReference type="PROSITE" id="PS00615">
    <property type="entry name" value="C_TYPE_LECTIN_1"/>
    <property type="match status" value="1"/>
</dbReference>
<dbReference type="CDD" id="cd00037">
    <property type="entry name" value="CLECT"/>
    <property type="match status" value="1"/>
</dbReference>
<dbReference type="EMBL" id="OU893346">
    <property type="protein sequence ID" value="CAG9786441.1"/>
    <property type="molecule type" value="Genomic_DNA"/>
</dbReference>
<dbReference type="OrthoDB" id="7357196at2759"/>
<organism evidence="4 5">
    <name type="scientific">Diatraea saccharalis</name>
    <name type="common">sugarcane borer</name>
    <dbReference type="NCBI Taxonomy" id="40085"/>
    <lineage>
        <taxon>Eukaryota</taxon>
        <taxon>Metazoa</taxon>
        <taxon>Ecdysozoa</taxon>
        <taxon>Arthropoda</taxon>
        <taxon>Hexapoda</taxon>
        <taxon>Insecta</taxon>
        <taxon>Pterygota</taxon>
        <taxon>Neoptera</taxon>
        <taxon>Endopterygota</taxon>
        <taxon>Lepidoptera</taxon>
        <taxon>Glossata</taxon>
        <taxon>Ditrysia</taxon>
        <taxon>Pyraloidea</taxon>
        <taxon>Crambidae</taxon>
        <taxon>Crambinae</taxon>
        <taxon>Diatraea</taxon>
    </lineage>
</organism>
<dbReference type="AlphaFoldDB" id="A0A9N9W9N6"/>
<dbReference type="InterPro" id="IPR016187">
    <property type="entry name" value="CTDL_fold"/>
</dbReference>
<proteinExistence type="predicted"/>
<dbReference type="InterPro" id="IPR016186">
    <property type="entry name" value="C-type_lectin-like/link_sf"/>
</dbReference>
<reference evidence="4" key="2">
    <citation type="submission" date="2022-10" db="EMBL/GenBank/DDBJ databases">
        <authorList>
            <consortium name="ENA_rothamsted_submissions"/>
            <consortium name="culmorum"/>
            <person name="King R."/>
        </authorList>
    </citation>
    <scope>NUCLEOTIDE SEQUENCE</scope>
</reference>
<name>A0A9N9W9N6_9NEOP</name>
<feature type="chain" id="PRO_5040218352" description="C-type lectin domain-containing protein" evidence="2">
    <location>
        <begin position="22"/>
        <end position="317"/>
    </location>
</feature>
<evidence type="ECO:0000313" key="5">
    <source>
        <dbReference type="Proteomes" id="UP001153714"/>
    </source>
</evidence>
<dbReference type="SUPFAM" id="SSF56436">
    <property type="entry name" value="C-type lectin-like"/>
    <property type="match status" value="2"/>
</dbReference>
<dbReference type="Gene3D" id="3.10.100.10">
    <property type="entry name" value="Mannose-Binding Protein A, subunit A"/>
    <property type="match status" value="2"/>
</dbReference>
<keyword evidence="5" id="KW-1185">Reference proteome</keyword>
<feature type="domain" description="C-type lectin" evidence="3">
    <location>
        <begin position="44"/>
        <end position="150"/>
    </location>
</feature>
<dbReference type="SMART" id="SM00034">
    <property type="entry name" value="CLECT"/>
    <property type="match status" value="2"/>
</dbReference>
<dbReference type="InterPro" id="IPR050111">
    <property type="entry name" value="C-type_lectin/snaclec_domain"/>
</dbReference>
<keyword evidence="2" id="KW-0732">Signal</keyword>
<gene>
    <name evidence="4" type="ORF">DIATSA_LOCUS4392</name>
</gene>
<feature type="domain" description="C-type lectin" evidence="3">
    <location>
        <begin position="174"/>
        <end position="307"/>
    </location>
</feature>
<dbReference type="InterPro" id="IPR001304">
    <property type="entry name" value="C-type_lectin-like"/>
</dbReference>
<sequence length="317" mass="34712">MKMEIPAVFLVLATLLTVGSQFRFDYSYDEKAGGWLKMHEIPATFQNAFRTCKAEGGVLASPLTDNLREAMIQLHVSSKSDSCALITGIHATISKGAFTSIEGIPLSKIRTVWAPDEPDNNGNGEDCLVMLKNGTMADVPCTETYSYVCYKKKTAELVLNECGTIDQGYKLNPRTGSCYKFHRDGVAWTRAYGICAAEGGYLAIINSEEEAQILKQMVDSNPPESLSTTNSLSTSIGFRDWSDHTMWLTVHGQTLDEAGYAHWAPDEPNNVKYDAIGGENCGSILRFGKPGLLNDVPCNLPLAFICEMKPNALNDSQ</sequence>
<accession>A0A9N9W9N6</accession>
<keyword evidence="1" id="KW-1015">Disulfide bond</keyword>
<dbReference type="Pfam" id="PF00059">
    <property type="entry name" value="Lectin_C"/>
    <property type="match status" value="2"/>
</dbReference>
<protein>
    <recommendedName>
        <fullName evidence="3">C-type lectin domain-containing protein</fullName>
    </recommendedName>
</protein>
<dbReference type="Proteomes" id="UP001153714">
    <property type="component" value="Chromosome 15"/>
</dbReference>
<reference evidence="4" key="1">
    <citation type="submission" date="2021-12" db="EMBL/GenBank/DDBJ databases">
        <authorList>
            <person name="King R."/>
        </authorList>
    </citation>
    <scope>NUCLEOTIDE SEQUENCE</scope>
</reference>
<evidence type="ECO:0000256" key="1">
    <source>
        <dbReference type="ARBA" id="ARBA00023157"/>
    </source>
</evidence>